<accession>A0A9P6XW15</accession>
<dbReference type="PROSITE" id="PS50878">
    <property type="entry name" value="RT_POL"/>
    <property type="match status" value="1"/>
</dbReference>
<feature type="transmembrane region" description="Helical" evidence="1">
    <location>
        <begin position="375"/>
        <end position="396"/>
    </location>
</feature>
<dbReference type="InterPro" id="IPR000477">
    <property type="entry name" value="RT_dom"/>
</dbReference>
<dbReference type="AlphaFoldDB" id="A0A9P6XW15"/>
<proteinExistence type="predicted"/>
<feature type="domain" description="Reverse transcriptase" evidence="2">
    <location>
        <begin position="276"/>
        <end position="525"/>
    </location>
</feature>
<organism evidence="3 4">
    <name type="scientific">Rhizopus oryzae</name>
    <name type="common">Mucormycosis agent</name>
    <name type="synonym">Rhizopus arrhizus var. delemar</name>
    <dbReference type="NCBI Taxonomy" id="64495"/>
    <lineage>
        <taxon>Eukaryota</taxon>
        <taxon>Fungi</taxon>
        <taxon>Fungi incertae sedis</taxon>
        <taxon>Mucoromycota</taxon>
        <taxon>Mucoromycotina</taxon>
        <taxon>Mucoromycetes</taxon>
        <taxon>Mucorales</taxon>
        <taxon>Mucorineae</taxon>
        <taxon>Rhizopodaceae</taxon>
        <taxon>Rhizopus</taxon>
    </lineage>
</organism>
<keyword evidence="1" id="KW-1133">Transmembrane helix</keyword>
<dbReference type="Proteomes" id="UP000717996">
    <property type="component" value="Unassembled WGS sequence"/>
</dbReference>
<gene>
    <name evidence="3" type="ORF">G6F51_012510</name>
</gene>
<dbReference type="Pfam" id="PF00078">
    <property type="entry name" value="RVT_1"/>
    <property type="match status" value="1"/>
</dbReference>
<dbReference type="OrthoDB" id="2290280at2759"/>
<protein>
    <recommendedName>
        <fullName evidence="2">Reverse transcriptase domain-containing protein</fullName>
    </recommendedName>
</protein>
<dbReference type="EMBL" id="JAANIT010003722">
    <property type="protein sequence ID" value="KAG1533643.1"/>
    <property type="molecule type" value="Genomic_DNA"/>
</dbReference>
<evidence type="ECO:0000313" key="3">
    <source>
        <dbReference type="EMBL" id="KAG1533643.1"/>
    </source>
</evidence>
<dbReference type="PANTHER" id="PTHR19446">
    <property type="entry name" value="REVERSE TRANSCRIPTASES"/>
    <property type="match status" value="1"/>
</dbReference>
<sequence>MNSSSPILLNSRIRLLMLLYQLFNSIRDCIQTSNIEFINNPWSDHALLSVRLRFGSGQHDNGPWRANPYLARNSYFVKSLYQSLNWFCSSRLFPPVDLTNKYHCTPIESTQSLWEDVKSEVKRVARSFGRRQASWRQAHLTRLQNKRTRLLTSAESNGNLHTQLAKTEALTGNLQKDFANNQILKASKHWREHGETSAGYLKQSIATRVPQKYISNLQDAAKTFYQQLYQSDPTSDADVSILLDIIPDSDITPSDSIPPLVAPFTIHELVSASSRSPRKSSPGINGIPYEILSLVFKHPGVAPLTVKLISPCQMGFMLKRFIGEHGRLLHQVMTSASIRKSSAVGLLLDQEKAYDRVHPSYLSQVMIRFGVPPPLVITIIGLFFSINISININGFLTTSFVAQRGLRQGDPLSLLLFNIAFDPFLRLISSDPLYSGFSFGQLQDTRYLDDSPRPPSDDACPPPPVKILAYADDVLVFLHSPSDFVRLKNAVDIYDAASNAKLNFNKTQAFSLYGDPLPNWQQFLVSHNINSWHDRLSTHSLIYLGYPVYSSTAQRTLYVNQLTNKIALSCQVHSQRNLSIRSRVTVLNCLIFSRLWHVLQVPGF</sequence>
<comment type="caution">
    <text evidence="3">The sequence shown here is derived from an EMBL/GenBank/DDBJ whole genome shotgun (WGS) entry which is preliminary data.</text>
</comment>
<evidence type="ECO:0000313" key="4">
    <source>
        <dbReference type="Proteomes" id="UP000717996"/>
    </source>
</evidence>
<evidence type="ECO:0000256" key="1">
    <source>
        <dbReference type="SAM" id="Phobius"/>
    </source>
</evidence>
<keyword evidence="1" id="KW-0472">Membrane</keyword>
<reference evidence="3" key="1">
    <citation type="journal article" date="2020" name="Microb. Genom.">
        <title>Genetic diversity of clinical and environmental Mucorales isolates obtained from an investigation of mucormycosis cases among solid organ transplant recipients.</title>
        <authorList>
            <person name="Nguyen M.H."/>
            <person name="Kaul D."/>
            <person name="Muto C."/>
            <person name="Cheng S.J."/>
            <person name="Richter R.A."/>
            <person name="Bruno V.M."/>
            <person name="Liu G."/>
            <person name="Beyhan S."/>
            <person name="Sundermann A.J."/>
            <person name="Mounaud S."/>
            <person name="Pasculle A.W."/>
            <person name="Nierman W.C."/>
            <person name="Driscoll E."/>
            <person name="Cumbie R."/>
            <person name="Clancy C.J."/>
            <person name="Dupont C.L."/>
        </authorList>
    </citation>
    <scope>NUCLEOTIDE SEQUENCE</scope>
    <source>
        <strain evidence="3">GL16</strain>
    </source>
</reference>
<dbReference type="InterPro" id="IPR043502">
    <property type="entry name" value="DNA/RNA_pol_sf"/>
</dbReference>
<evidence type="ECO:0000259" key="2">
    <source>
        <dbReference type="PROSITE" id="PS50878"/>
    </source>
</evidence>
<name>A0A9P6XW15_RHIOR</name>
<keyword evidence="1" id="KW-0812">Transmembrane</keyword>
<dbReference type="SUPFAM" id="SSF56672">
    <property type="entry name" value="DNA/RNA polymerases"/>
    <property type="match status" value="1"/>
</dbReference>